<dbReference type="Proteomes" id="UP000554235">
    <property type="component" value="Unassembled WGS sequence"/>
</dbReference>
<sequence>MKLETEKVRLQNACEKLFINLAPQSRIEQLLKDPLGEVREEPELERKLRVRLWDSYDIFKRTLMDVKASINEVTDRINAQKQKRSSMLRLGKALCRRSFLDNSLSSISEGVSTIEWLVNRNIELEPSRKGRFQGRFFRIIRTVAGGLHRAVHASLNCQCEHQVCLLLQQQTCDIIPTDEDGQVMENVNFRLALSYDESDSGRYWADIQAQPIARKYPSTLPSPGKEGKKSLRIAEALKNSSSTKSSHSPALTEAMNLRAVSIELERITHQPPGSLERVNLCGMMRQLRGQMGTNWSGLIAESAAKPLADYAVRSIPADSGFRQCNERNITSLNETLGQNRRYMIFSERDRLRLAVDLSSSILQLYGSPWMPTVTRSHAIYLVQSTDDPICRRFFFLKDFPYIDNSNQDFPDFNFPRNQTLFYLGVLLIELGLGKPFELLQTKQEKSKTYSRFLKDYLAARRLLHQVNNIVSPKYASAVERCLNDRNFHAAEVGLEDEKLSHDVHSGVVALLERELENTTICM</sequence>
<dbReference type="PANTHER" id="PTHR35186">
    <property type="entry name" value="ANK_REP_REGION DOMAIN-CONTAINING PROTEIN"/>
    <property type="match status" value="1"/>
</dbReference>
<evidence type="ECO:0000313" key="3">
    <source>
        <dbReference type="Proteomes" id="UP000554235"/>
    </source>
</evidence>
<feature type="domain" description="DUF7580" evidence="1">
    <location>
        <begin position="140"/>
        <end position="517"/>
    </location>
</feature>
<gene>
    <name evidence="2" type="ORF">FALBO_2348</name>
</gene>
<dbReference type="PANTHER" id="PTHR35186:SF4">
    <property type="entry name" value="PRION-INHIBITION AND PROPAGATION HELO DOMAIN-CONTAINING PROTEIN"/>
    <property type="match status" value="1"/>
</dbReference>
<dbReference type="InterPro" id="IPR056002">
    <property type="entry name" value="DUF7580"/>
</dbReference>
<reference evidence="2 3" key="1">
    <citation type="submission" date="2020-01" db="EMBL/GenBank/DDBJ databases">
        <title>Identification and distribution of gene clusters putatively required for synthesis of sphingolipid metabolism inhibitors in phylogenetically diverse species of the filamentous fungus Fusarium.</title>
        <authorList>
            <person name="Kim H.-S."/>
            <person name="Busman M."/>
            <person name="Brown D.W."/>
            <person name="Divon H."/>
            <person name="Uhlig S."/>
            <person name="Proctor R.H."/>
        </authorList>
    </citation>
    <scope>NUCLEOTIDE SEQUENCE [LARGE SCALE GENOMIC DNA]</scope>
    <source>
        <strain evidence="2 3">NRRL 20459</strain>
    </source>
</reference>
<proteinExistence type="predicted"/>
<name>A0A8H4PLL1_9HYPO</name>
<protein>
    <recommendedName>
        <fullName evidence="1">DUF7580 domain-containing protein</fullName>
    </recommendedName>
</protein>
<comment type="caution">
    <text evidence="2">The sequence shown here is derived from an EMBL/GenBank/DDBJ whole genome shotgun (WGS) entry which is preliminary data.</text>
</comment>
<dbReference type="AlphaFoldDB" id="A0A8H4PLL1"/>
<accession>A0A8H4PLL1</accession>
<evidence type="ECO:0000259" key="1">
    <source>
        <dbReference type="Pfam" id="PF24476"/>
    </source>
</evidence>
<dbReference type="EMBL" id="JAADYS010000299">
    <property type="protein sequence ID" value="KAF4470747.1"/>
    <property type="molecule type" value="Genomic_DNA"/>
</dbReference>
<evidence type="ECO:0000313" key="2">
    <source>
        <dbReference type="EMBL" id="KAF4470747.1"/>
    </source>
</evidence>
<keyword evidence="3" id="KW-1185">Reference proteome</keyword>
<dbReference type="Pfam" id="PF24476">
    <property type="entry name" value="DUF7580"/>
    <property type="match status" value="1"/>
</dbReference>
<dbReference type="OrthoDB" id="3565018at2759"/>
<organism evidence="2 3">
    <name type="scientific">Fusarium albosuccineum</name>
    <dbReference type="NCBI Taxonomy" id="1237068"/>
    <lineage>
        <taxon>Eukaryota</taxon>
        <taxon>Fungi</taxon>
        <taxon>Dikarya</taxon>
        <taxon>Ascomycota</taxon>
        <taxon>Pezizomycotina</taxon>
        <taxon>Sordariomycetes</taxon>
        <taxon>Hypocreomycetidae</taxon>
        <taxon>Hypocreales</taxon>
        <taxon>Nectriaceae</taxon>
        <taxon>Fusarium</taxon>
        <taxon>Fusarium decemcellulare species complex</taxon>
    </lineage>
</organism>